<sequence>MDTIVEWVDARERLPESGWPVAVAATGRYPDGEHFWIVLASVFHASHRDGDGTEHRDCFVDSDGVVRLPYGRPCDEPVTHWAYPPALPGRSQHAVLGDEAVAAVAAALH</sequence>
<dbReference type="NCBIfam" id="NF041588">
    <property type="entry name" value="AQJ64_40280_fam"/>
    <property type="match status" value="1"/>
</dbReference>
<protein>
    <recommendedName>
        <fullName evidence="3">Amine oxidase</fullName>
    </recommendedName>
</protein>
<comment type="caution">
    <text evidence="1">The sequence shown here is derived from an EMBL/GenBank/DDBJ whole genome shotgun (WGS) entry which is preliminary data.</text>
</comment>
<dbReference type="AlphaFoldDB" id="A0A8J4AAS3"/>
<reference evidence="2" key="1">
    <citation type="journal article" date="2021" name="Int. J. Syst. Evol. Microbiol.">
        <title>Actinocatenispora comari sp. nov., an endophytic actinomycete isolated from aerial parts of Comarum salesowianum.</title>
        <authorList>
            <person name="Oyunbileg N."/>
            <person name="Iizaka Y."/>
            <person name="Hamada M."/>
            <person name="Davaapurev B.O."/>
            <person name="Fukumoto A."/>
            <person name="Tsetseg B."/>
            <person name="Kato F."/>
            <person name="Tamura T."/>
            <person name="Batkhuu J."/>
            <person name="Anzai Y."/>
        </authorList>
    </citation>
    <scope>NUCLEOTIDE SEQUENCE [LARGE SCALE GENOMIC DNA]</scope>
    <source>
        <strain evidence="2">NUM-2625</strain>
    </source>
</reference>
<accession>A0A8J4AAS3</accession>
<proteinExistence type="predicted"/>
<dbReference type="Proteomes" id="UP000614996">
    <property type="component" value="Unassembled WGS sequence"/>
</dbReference>
<keyword evidence="2" id="KW-1185">Reference proteome</keyword>
<dbReference type="RefSeq" id="WP_207125865.1">
    <property type="nucleotide sequence ID" value="NZ_BOPO01000055.1"/>
</dbReference>
<dbReference type="EMBL" id="BOPO01000055">
    <property type="protein sequence ID" value="GIL28151.1"/>
    <property type="molecule type" value="Genomic_DNA"/>
</dbReference>
<evidence type="ECO:0000313" key="1">
    <source>
        <dbReference type="EMBL" id="GIL28151.1"/>
    </source>
</evidence>
<name>A0A8J4AAS3_9ACTN</name>
<evidence type="ECO:0000313" key="2">
    <source>
        <dbReference type="Proteomes" id="UP000614996"/>
    </source>
</evidence>
<gene>
    <name evidence="1" type="ORF">NUM_34050</name>
</gene>
<dbReference type="InterPro" id="IPR048167">
    <property type="entry name" value="AQJ64_40280-like"/>
</dbReference>
<evidence type="ECO:0008006" key="3">
    <source>
        <dbReference type="Google" id="ProtNLM"/>
    </source>
</evidence>
<organism evidence="1 2">
    <name type="scientific">Actinocatenispora comari</name>
    <dbReference type="NCBI Taxonomy" id="2807577"/>
    <lineage>
        <taxon>Bacteria</taxon>
        <taxon>Bacillati</taxon>
        <taxon>Actinomycetota</taxon>
        <taxon>Actinomycetes</taxon>
        <taxon>Micromonosporales</taxon>
        <taxon>Micromonosporaceae</taxon>
        <taxon>Actinocatenispora</taxon>
    </lineage>
</organism>